<dbReference type="GO" id="GO:0003714">
    <property type="term" value="F:transcription corepressor activity"/>
    <property type="evidence" value="ECO:0007669"/>
    <property type="project" value="TreeGrafter"/>
</dbReference>
<proteinExistence type="predicted"/>
<dbReference type="FunFam" id="1.10.10.60:FF:000087">
    <property type="entry name" value="DNA methyltransferase 1-associated protein 1"/>
    <property type="match status" value="1"/>
</dbReference>
<dbReference type="GO" id="GO:0000122">
    <property type="term" value="P:negative regulation of transcription by RNA polymerase II"/>
    <property type="evidence" value="ECO:0007669"/>
    <property type="project" value="TreeGrafter"/>
</dbReference>
<accession>A0A0P4WIS0</accession>
<dbReference type="InterPro" id="IPR009057">
    <property type="entry name" value="Homeodomain-like_sf"/>
</dbReference>
<dbReference type="InterPro" id="IPR008468">
    <property type="entry name" value="DMAP1"/>
</dbReference>
<sequence length="453" mass="52539">MADVRDILELERSPTPEVSKEVILGLRKDAPKRKKEKEVMRRPEGMHRELYALLYSDSNKDLPPLLPTDSAGQGYKSVKAKLGMKRVRPWKWMPFTNPARKDGAVFYHWRRTCDEGKEYPFAMFNKKVELLSYSDAEYSEHLLCEGWTRAETDILFELCHRFDLRWPVIHDRWPPHLTARSIEDLKERYYNVTNCLKKVNNLTGPEGKIVNYDGDHERRRKQQLLKLWDRTPKQIEEEQQLINELRKIEARKKEREKKTQDLQKLISADTDSRKMTKTTKKKIQQTKVAKLDTAPPSLESCTGIKFPDIKSSGVSLRSQRMKLPASVGQKKVKAIEQLLTELNLENSPMAVEEVCQLFNDLRSDLVLMYGLRTILLNYVFELQTLKHQCESVMPDKVLEIPEALTINTGEESPSRPRAISEMIDAVATPNTPNRKRKAALEQSNVLKKIKART</sequence>
<dbReference type="InterPro" id="IPR027109">
    <property type="entry name" value="Swc4/Dmap1"/>
</dbReference>
<keyword evidence="3" id="KW-0805">Transcription regulation</keyword>
<dbReference type="EMBL" id="GDRN01027338">
    <property type="protein sequence ID" value="JAI67649.1"/>
    <property type="molecule type" value="Transcribed_RNA"/>
</dbReference>
<evidence type="ECO:0000256" key="7">
    <source>
        <dbReference type="SAM" id="Coils"/>
    </source>
</evidence>
<keyword evidence="7" id="KW-0175">Coiled coil</keyword>
<comment type="subcellular location">
    <subcellularLocation>
        <location evidence="1">Nucleus</location>
    </subcellularLocation>
</comment>
<dbReference type="SUPFAM" id="SSF46689">
    <property type="entry name" value="Homeodomain-like"/>
    <property type="match status" value="1"/>
</dbReference>
<dbReference type="InterPro" id="IPR032563">
    <property type="entry name" value="DAMP1_SANT-like"/>
</dbReference>
<feature type="domain" description="Myb-like" evidence="8">
    <location>
        <begin position="143"/>
        <end position="195"/>
    </location>
</feature>
<dbReference type="GO" id="GO:0006338">
    <property type="term" value="P:chromatin remodeling"/>
    <property type="evidence" value="ECO:0007669"/>
    <property type="project" value="InterPro"/>
</dbReference>
<keyword evidence="2" id="KW-0156">Chromatin regulator</keyword>
<evidence type="ECO:0000256" key="4">
    <source>
        <dbReference type="ARBA" id="ARBA00023163"/>
    </source>
</evidence>
<dbReference type="AlphaFoldDB" id="A0A0P4WIS0"/>
<dbReference type="SMART" id="SM00717">
    <property type="entry name" value="SANT"/>
    <property type="match status" value="1"/>
</dbReference>
<dbReference type="InterPro" id="IPR001005">
    <property type="entry name" value="SANT/Myb"/>
</dbReference>
<dbReference type="GO" id="GO:0006281">
    <property type="term" value="P:DNA repair"/>
    <property type="evidence" value="ECO:0007669"/>
    <property type="project" value="InterPro"/>
</dbReference>
<dbReference type="Pfam" id="PF05499">
    <property type="entry name" value="DMAP1"/>
    <property type="match status" value="1"/>
</dbReference>
<organism evidence="9">
    <name type="scientific">Scylla olivacea</name>
    <name type="common">Orange mud crab</name>
    <name type="synonym">Cancer olivacea</name>
    <dbReference type="NCBI Taxonomy" id="85551"/>
    <lineage>
        <taxon>Eukaryota</taxon>
        <taxon>Metazoa</taxon>
        <taxon>Ecdysozoa</taxon>
        <taxon>Arthropoda</taxon>
        <taxon>Crustacea</taxon>
        <taxon>Multicrustacea</taxon>
        <taxon>Malacostraca</taxon>
        <taxon>Eumalacostraca</taxon>
        <taxon>Eucarida</taxon>
        <taxon>Decapoda</taxon>
        <taxon>Pleocyemata</taxon>
        <taxon>Brachyura</taxon>
        <taxon>Eubrachyura</taxon>
        <taxon>Portunoidea</taxon>
        <taxon>Portunidae</taxon>
        <taxon>Portuninae</taxon>
        <taxon>Scylla</taxon>
    </lineage>
</organism>
<dbReference type="GO" id="GO:0000812">
    <property type="term" value="C:Swr1 complex"/>
    <property type="evidence" value="ECO:0007669"/>
    <property type="project" value="TreeGrafter"/>
</dbReference>
<protein>
    <recommendedName>
        <fullName evidence="6">DNA methyltransferase 1-associated protein 1</fullName>
    </recommendedName>
</protein>
<dbReference type="Pfam" id="PF16282">
    <property type="entry name" value="SANT_DAMP1_like"/>
    <property type="match status" value="1"/>
</dbReference>
<feature type="coiled-coil region" evidence="7">
    <location>
        <begin position="235"/>
        <end position="265"/>
    </location>
</feature>
<dbReference type="GO" id="GO:0035267">
    <property type="term" value="C:NuA4 histone acetyltransferase complex"/>
    <property type="evidence" value="ECO:0007669"/>
    <property type="project" value="InterPro"/>
</dbReference>
<dbReference type="Gene3D" id="1.10.10.60">
    <property type="entry name" value="Homeodomain-like"/>
    <property type="match status" value="1"/>
</dbReference>
<evidence type="ECO:0000256" key="5">
    <source>
        <dbReference type="ARBA" id="ARBA00023242"/>
    </source>
</evidence>
<evidence type="ECO:0000259" key="8">
    <source>
        <dbReference type="SMART" id="SM00717"/>
    </source>
</evidence>
<evidence type="ECO:0000256" key="1">
    <source>
        <dbReference type="ARBA" id="ARBA00004123"/>
    </source>
</evidence>
<evidence type="ECO:0000256" key="3">
    <source>
        <dbReference type="ARBA" id="ARBA00023015"/>
    </source>
</evidence>
<dbReference type="PANTHER" id="PTHR12855">
    <property type="entry name" value="DNA METHYLTRANSFERASE 1-ASSOCIATED PROTEIN 1 FAMILY MEMBER"/>
    <property type="match status" value="1"/>
</dbReference>
<evidence type="ECO:0000313" key="9">
    <source>
        <dbReference type="EMBL" id="JAI67649.1"/>
    </source>
</evidence>
<evidence type="ECO:0000256" key="6">
    <source>
        <dbReference type="ARBA" id="ARBA00067416"/>
    </source>
</evidence>
<keyword evidence="4" id="KW-0804">Transcription</keyword>
<name>A0A0P4WIS0_SCYOL</name>
<keyword evidence="5" id="KW-0539">Nucleus</keyword>
<reference evidence="9" key="1">
    <citation type="submission" date="2015-09" db="EMBL/GenBank/DDBJ databases">
        <title>Scylla olivacea transcriptome.</title>
        <authorList>
            <person name="Ikhwanuddin M."/>
        </authorList>
    </citation>
    <scope>NUCLEOTIDE SEQUENCE</scope>
</reference>
<evidence type="ECO:0000256" key="2">
    <source>
        <dbReference type="ARBA" id="ARBA00022853"/>
    </source>
</evidence>
<dbReference type="PANTHER" id="PTHR12855:SF10">
    <property type="entry name" value="DNA METHYLTRANSFERASE 1-ASSOCIATED PROTEIN 1"/>
    <property type="match status" value="1"/>
</dbReference>